<dbReference type="AlphaFoldDB" id="A0AAV2D1W6"/>
<gene>
    <name evidence="2" type="ORF">LTRI10_LOCUS9836</name>
</gene>
<reference evidence="2 3" key="1">
    <citation type="submission" date="2024-04" db="EMBL/GenBank/DDBJ databases">
        <authorList>
            <person name="Fracassetti M."/>
        </authorList>
    </citation>
    <scope>NUCLEOTIDE SEQUENCE [LARGE SCALE GENOMIC DNA]</scope>
</reference>
<accession>A0AAV2D1W6</accession>
<evidence type="ECO:0000256" key="1">
    <source>
        <dbReference type="SAM" id="SignalP"/>
    </source>
</evidence>
<evidence type="ECO:0000313" key="2">
    <source>
        <dbReference type="EMBL" id="CAL1363252.1"/>
    </source>
</evidence>
<protein>
    <submittedName>
        <fullName evidence="2">Uncharacterized protein</fullName>
    </submittedName>
</protein>
<evidence type="ECO:0000313" key="3">
    <source>
        <dbReference type="Proteomes" id="UP001497516"/>
    </source>
</evidence>
<organism evidence="2 3">
    <name type="scientific">Linum trigynum</name>
    <dbReference type="NCBI Taxonomy" id="586398"/>
    <lineage>
        <taxon>Eukaryota</taxon>
        <taxon>Viridiplantae</taxon>
        <taxon>Streptophyta</taxon>
        <taxon>Embryophyta</taxon>
        <taxon>Tracheophyta</taxon>
        <taxon>Spermatophyta</taxon>
        <taxon>Magnoliopsida</taxon>
        <taxon>eudicotyledons</taxon>
        <taxon>Gunneridae</taxon>
        <taxon>Pentapetalae</taxon>
        <taxon>rosids</taxon>
        <taxon>fabids</taxon>
        <taxon>Malpighiales</taxon>
        <taxon>Linaceae</taxon>
        <taxon>Linum</taxon>
    </lineage>
</organism>
<name>A0AAV2D1W6_9ROSI</name>
<feature type="chain" id="PRO_5043415976" evidence="1">
    <location>
        <begin position="19"/>
        <end position="124"/>
    </location>
</feature>
<dbReference type="EMBL" id="OZ034814">
    <property type="protein sequence ID" value="CAL1363252.1"/>
    <property type="molecule type" value="Genomic_DNA"/>
</dbReference>
<sequence>MQGQWLVLKLVCFSTTWSTWIVERKPGGLDFKLLKTLSCNLKTACFWLRQERYSSYLLWSSTRGAGMGIEFRASHHMRVRLLLYRDRELAEVKLTWKASNEELEDATKPDFQQLDCATRQFTCA</sequence>
<feature type="signal peptide" evidence="1">
    <location>
        <begin position="1"/>
        <end position="18"/>
    </location>
</feature>
<keyword evidence="1" id="KW-0732">Signal</keyword>
<keyword evidence="3" id="KW-1185">Reference proteome</keyword>
<dbReference type="Proteomes" id="UP001497516">
    <property type="component" value="Chromosome 10"/>
</dbReference>
<proteinExistence type="predicted"/>